<reference evidence="5 7" key="3">
    <citation type="journal article" date="2022" name="Microbiol. Resour. Announc.">
        <title>Complete Genome Sequences of Thermus Strains Isolated from Senami Hot Spring in Japan.</title>
        <authorList>
            <person name="Miyazaki K."/>
        </authorList>
    </citation>
    <scope>NUCLEOTIDE SEQUENCE [LARGE SCALE GENOMIC DNA]</scope>
    <source>
        <strain evidence="5 7">SNM4-1</strain>
    </source>
</reference>
<organism evidence="4 6">
    <name type="scientific">Thermus brockianus</name>
    <dbReference type="NCBI Taxonomy" id="56956"/>
    <lineage>
        <taxon>Bacteria</taxon>
        <taxon>Thermotogati</taxon>
        <taxon>Deinococcota</taxon>
        <taxon>Deinococci</taxon>
        <taxon>Thermales</taxon>
        <taxon>Thermaceae</taxon>
        <taxon>Thermus</taxon>
    </lineage>
</organism>
<dbReference type="InterPro" id="IPR000719">
    <property type="entry name" value="Prot_kinase_dom"/>
</dbReference>
<evidence type="ECO:0000313" key="6">
    <source>
        <dbReference type="Proteomes" id="UP000182993"/>
    </source>
</evidence>
<feature type="transmembrane region" description="Helical" evidence="2">
    <location>
        <begin position="541"/>
        <end position="559"/>
    </location>
</feature>
<name>A0A1J0LVA9_THEBO</name>
<dbReference type="SUPFAM" id="SSF56112">
    <property type="entry name" value="Protein kinase-like (PK-like)"/>
    <property type="match status" value="1"/>
</dbReference>
<dbReference type="PANTHER" id="PTHR10566:SF113">
    <property type="entry name" value="PROTEIN ACTIVITY OF BC1 COMPLEX KINASE 7, CHLOROPLASTIC"/>
    <property type="match status" value="1"/>
</dbReference>
<evidence type="ECO:0000256" key="1">
    <source>
        <dbReference type="ARBA" id="ARBA00009670"/>
    </source>
</evidence>
<dbReference type="STRING" id="56956.A0O31_02252"/>
<dbReference type="EMBL" id="CP016312">
    <property type="protein sequence ID" value="APD10286.1"/>
    <property type="molecule type" value="Genomic_DNA"/>
</dbReference>
<reference evidence="6" key="1">
    <citation type="submission" date="2016-06" db="EMBL/GenBank/DDBJ databases">
        <title>Whole genome sequencing of Thermus brockianus strain GE-1.</title>
        <authorList>
            <person name="Schaefers C."/>
            <person name="Blank S."/>
            <person name="Wiebusch S."/>
            <person name="Elleuche S."/>
            <person name="Antranikian G."/>
        </authorList>
    </citation>
    <scope>NUCLEOTIDE SEQUENCE [LARGE SCALE GENOMIC DNA]</scope>
    <source>
        <strain evidence="6">GE-1</strain>
    </source>
</reference>
<proteinExistence type="inferred from homology"/>
<dbReference type="Proteomes" id="UP000831120">
    <property type="component" value="Chromosome"/>
</dbReference>
<dbReference type="PANTHER" id="PTHR10566">
    <property type="entry name" value="CHAPERONE-ACTIVITY OF BC1 COMPLEX CABC1 -RELATED"/>
    <property type="match status" value="1"/>
</dbReference>
<reference evidence="4" key="2">
    <citation type="journal article" date="2017" name="Stand. Genomic Sci.">
        <title>Complete genome sequence of Thermus brockianus GE-1 reveals key enzymes of xylan/xylose metabolism.</title>
        <authorList>
            <person name="Schaefers C."/>
            <person name="Blank S."/>
            <person name="Wiebusch S."/>
            <person name="Elleuche S."/>
            <person name="Antranikian G."/>
        </authorList>
    </citation>
    <scope>NUCLEOTIDE SEQUENCE</scope>
    <source>
        <strain evidence="4">GE-1</strain>
    </source>
</reference>
<keyword evidence="2" id="KW-1133">Transmembrane helix</keyword>
<dbReference type="GO" id="GO:0004672">
    <property type="term" value="F:protein kinase activity"/>
    <property type="evidence" value="ECO:0007669"/>
    <property type="project" value="InterPro"/>
</dbReference>
<dbReference type="PROSITE" id="PS50011">
    <property type="entry name" value="PROTEIN_KINASE_DOM"/>
    <property type="match status" value="1"/>
</dbReference>
<keyword evidence="2" id="KW-0472">Membrane</keyword>
<gene>
    <name evidence="4" type="primary">ubiB</name>
    <name evidence="4" type="ORF">A0O31_02252</name>
    <name evidence="5" type="ORF">TbrSNM41_11660</name>
</gene>
<keyword evidence="7" id="KW-1185">Reference proteome</keyword>
<feature type="domain" description="Protein kinase" evidence="3">
    <location>
        <begin position="134"/>
        <end position="467"/>
    </location>
</feature>
<comment type="similarity">
    <text evidence="1">Belongs to the protein kinase superfamily. ADCK protein kinase family.</text>
</comment>
<protein>
    <submittedName>
        <fullName evidence="5">ABC transporter</fullName>
    </submittedName>
</protein>
<evidence type="ECO:0000259" key="3">
    <source>
        <dbReference type="PROSITE" id="PS50011"/>
    </source>
</evidence>
<sequence length="566" mass="64719">MVDSVRRYRLSEEERRRLKRELEAKAKAITPRARMRTVVSTMARYGLSQLLAGGLPRSEEGWRALGRRVKQAFQELGPTYIKLGQVLVTRQELFPDPFTDELKTLLDEVPPMPFPYIALVLEEELPEGLETFNWIDPQPLASASVAQVYRAELRDGRACAVKVVRPLVDLLFQTDIGVIKRIASRVQRLLPPPIAASLDLPGILEDYYSSALSELDMRLEARNTEEGRRMAEEFATLAVPEVYLATQRVLVMEFVDGWNLKDFPVDFFTFEERLEIMLDLAHIYIKTFLEGLYHADPHGGNLMIHRHNRKCYIIDWGMMGRMDATHIEAIFRTLLHVRSGQAKDAAETIMEVYEPTAFTDRGRLRDQLRALGIHYVNTEQGSLRNWGDFLIRSIKIAFQNHCRIPSGLALWAKGWSAAEGTARWLCPEISFHHVVESADIRIIESWLKRRFNYRTNASFLAEGLEFLATFPRRVKEVLENLAWNEFRLVLEGRLAHDQERLMSRLVNRLSLGMLASGLFLGGSILLAFGGDSPHDPFIMRLAGQVGLWGGLILSGYLAYRVVRQRI</sequence>
<dbReference type="CDD" id="cd05121">
    <property type="entry name" value="ABC1_ADCK3-like"/>
    <property type="match status" value="1"/>
</dbReference>
<dbReference type="InterPro" id="IPR011009">
    <property type="entry name" value="Kinase-like_dom_sf"/>
</dbReference>
<dbReference type="EMBL" id="AP025593">
    <property type="protein sequence ID" value="BDG16432.1"/>
    <property type="molecule type" value="Genomic_DNA"/>
</dbReference>
<feature type="transmembrane region" description="Helical" evidence="2">
    <location>
        <begin position="509"/>
        <end position="529"/>
    </location>
</feature>
<dbReference type="GO" id="GO:0005524">
    <property type="term" value="F:ATP binding"/>
    <property type="evidence" value="ECO:0007669"/>
    <property type="project" value="InterPro"/>
</dbReference>
<dbReference type="KEGG" id="tbc:A0O31_02252"/>
<accession>A0A1J0LVA9</accession>
<evidence type="ECO:0000256" key="2">
    <source>
        <dbReference type="SAM" id="Phobius"/>
    </source>
</evidence>
<evidence type="ECO:0000313" key="4">
    <source>
        <dbReference type="EMBL" id="APD10286.1"/>
    </source>
</evidence>
<evidence type="ECO:0000313" key="7">
    <source>
        <dbReference type="Proteomes" id="UP000831120"/>
    </source>
</evidence>
<dbReference type="AlphaFoldDB" id="A0A1J0LVA9"/>
<dbReference type="Pfam" id="PF03109">
    <property type="entry name" value="ABC1"/>
    <property type="match status" value="1"/>
</dbReference>
<keyword evidence="2" id="KW-0812">Transmembrane</keyword>
<dbReference type="InterPro" id="IPR004147">
    <property type="entry name" value="ABC1_dom"/>
</dbReference>
<evidence type="ECO:0000313" key="5">
    <source>
        <dbReference type="EMBL" id="BDG16432.1"/>
    </source>
</evidence>
<dbReference type="Proteomes" id="UP000182993">
    <property type="component" value="Chromosome"/>
</dbReference>
<dbReference type="InterPro" id="IPR050154">
    <property type="entry name" value="UbiB_kinase"/>
</dbReference>